<dbReference type="Pfam" id="PF00398">
    <property type="entry name" value="RrnaAD"/>
    <property type="match status" value="1"/>
</dbReference>
<evidence type="ECO:0000256" key="8">
    <source>
        <dbReference type="ARBA" id="ARBA00023015"/>
    </source>
</evidence>
<feature type="chain" id="PRO_5047196963" description="rRNA adenine N(6)-methyltransferase" evidence="13">
    <location>
        <begin position="16"/>
        <end position="397"/>
    </location>
</feature>
<feature type="domain" description="Ribosomal RNA adenine methylase transferase N-terminal" evidence="14">
    <location>
        <begin position="83"/>
        <end position="275"/>
    </location>
</feature>
<keyword evidence="7" id="KW-0809">Transit peptide</keyword>
<name>A0ABM0RTG6_GALVR</name>
<evidence type="ECO:0000256" key="3">
    <source>
        <dbReference type="ARBA" id="ARBA00022603"/>
    </source>
</evidence>
<keyword evidence="15" id="KW-1185">Reference proteome</keyword>
<gene>
    <name evidence="16" type="primary">TFB2M</name>
</gene>
<keyword evidence="4 11" id="KW-0808">Transferase</keyword>
<feature type="binding site" evidence="11">
    <location>
        <position position="75"/>
    </location>
    <ligand>
        <name>S-adenosyl-L-methionine</name>
        <dbReference type="ChEBI" id="CHEBI:59789"/>
    </ligand>
</feature>
<dbReference type="EC" id="2.1.1.-" evidence="12"/>
<feature type="binding site" evidence="11">
    <location>
        <position position="150"/>
    </location>
    <ligand>
        <name>S-adenosyl-L-methionine</name>
        <dbReference type="ChEBI" id="CHEBI:59789"/>
    </ligand>
</feature>
<comment type="subcellular location">
    <subcellularLocation>
        <location evidence="1">Mitochondrion</location>
    </subcellularLocation>
</comment>
<dbReference type="CDD" id="cd02440">
    <property type="entry name" value="AdoMet_MTases"/>
    <property type="match status" value="1"/>
</dbReference>
<evidence type="ECO:0000313" key="15">
    <source>
        <dbReference type="Proteomes" id="UP000694923"/>
    </source>
</evidence>
<dbReference type="PROSITE" id="PS51689">
    <property type="entry name" value="SAM_RNA_A_N6_MT"/>
    <property type="match status" value="1"/>
</dbReference>
<evidence type="ECO:0000256" key="12">
    <source>
        <dbReference type="RuleBase" id="RU362106"/>
    </source>
</evidence>
<dbReference type="InterPro" id="IPR029063">
    <property type="entry name" value="SAM-dependent_MTases_sf"/>
</dbReference>
<dbReference type="InterPro" id="IPR020598">
    <property type="entry name" value="rRNA_Ade_methylase_Trfase_N"/>
</dbReference>
<evidence type="ECO:0000256" key="7">
    <source>
        <dbReference type="ARBA" id="ARBA00022946"/>
    </source>
</evidence>
<comment type="caution">
    <text evidence="11">Lacks conserved residue(s) required for the propagation of feature annotation.</text>
</comment>
<evidence type="ECO:0000256" key="2">
    <source>
        <dbReference type="ARBA" id="ARBA00022552"/>
    </source>
</evidence>
<evidence type="ECO:0000256" key="11">
    <source>
        <dbReference type="PROSITE-ProRule" id="PRU01026"/>
    </source>
</evidence>
<dbReference type="Proteomes" id="UP000694923">
    <property type="component" value="Unplaced"/>
</dbReference>
<dbReference type="Gene3D" id="3.40.50.150">
    <property type="entry name" value="Vaccinia Virus protein VP39"/>
    <property type="match status" value="1"/>
</dbReference>
<keyword evidence="10" id="KW-0804">Transcription</keyword>
<evidence type="ECO:0000256" key="9">
    <source>
        <dbReference type="ARBA" id="ARBA00023128"/>
    </source>
</evidence>
<evidence type="ECO:0000256" key="1">
    <source>
        <dbReference type="ARBA" id="ARBA00004173"/>
    </source>
</evidence>
<keyword evidence="13" id="KW-0732">Signal</keyword>
<keyword evidence="9" id="KW-0496">Mitochondrion</keyword>
<feature type="signal peptide" evidence="13">
    <location>
        <begin position="1"/>
        <end position="15"/>
    </location>
</feature>
<keyword evidence="2 12" id="KW-0698">rRNA processing</keyword>
<sequence length="397" mass="45637">MWVTVAALPPRLSLSALAGTGRFCILGSGAATRKDLPAVPRRGWSDSCPQLMPHPDLGESSSWVSKSSLEPKRYITSRRLAETVAQILRGKRKKPHHLFLECNPGPGILTQALLETGAKVVALESDRTFIPHLETLGKNVDGNLEVVHCDFFKLDPRSVGLVKPPTMISHVLFQNLGIKALPWSTGIPLKVIGIFPIKNERRALWKLLYDLYSCSSIYRYGRVELNMFISEKGYKKLTANPRNPNLYHVLSVLWQVGCEIKLLHVEPWSSFDIYTQNGQLEKPKRRQSERIQQNLYFIRMVPRRTLFTENLSPINYNVFFHMVKHCFGKRNARLVDHLHSLSPVDTEDILMQTKKKEKVKITNMYPRDFRRLFEIIECSKDYTCKWLYDDSMEDVGR</sequence>
<keyword evidence="6 11" id="KW-0694">RNA-binding</keyword>
<evidence type="ECO:0000256" key="13">
    <source>
        <dbReference type="SAM" id="SignalP"/>
    </source>
</evidence>
<accession>A0ABM0RTG6</accession>
<evidence type="ECO:0000256" key="4">
    <source>
        <dbReference type="ARBA" id="ARBA00022679"/>
    </source>
</evidence>
<dbReference type="SMART" id="SM00650">
    <property type="entry name" value="rADc"/>
    <property type="match status" value="1"/>
</dbReference>
<evidence type="ECO:0000313" key="16">
    <source>
        <dbReference type="RefSeq" id="XP_008583907.1"/>
    </source>
</evidence>
<dbReference type="PIRSF" id="PIRSF027833">
    <property type="entry name" value="MtTFB2"/>
    <property type="match status" value="1"/>
</dbReference>
<proteinExistence type="inferred from homology"/>
<dbReference type="SUPFAM" id="SSF53335">
    <property type="entry name" value="S-adenosyl-L-methionine-dependent methyltransferases"/>
    <property type="match status" value="1"/>
</dbReference>
<evidence type="ECO:0000259" key="14">
    <source>
        <dbReference type="SMART" id="SM00650"/>
    </source>
</evidence>
<dbReference type="PANTHER" id="PTHR11727:SF13">
    <property type="entry name" value="DIMETHYLADENOSINE TRANSFERASE 2, MITOCHONDRIAL"/>
    <property type="match status" value="1"/>
</dbReference>
<evidence type="ECO:0000256" key="5">
    <source>
        <dbReference type="ARBA" id="ARBA00022691"/>
    </source>
</evidence>
<dbReference type="GO" id="GO:0016740">
    <property type="term" value="F:transferase activity"/>
    <property type="evidence" value="ECO:0007669"/>
    <property type="project" value="UniProtKB-KW"/>
</dbReference>
<dbReference type="InterPro" id="IPR001737">
    <property type="entry name" value="KsgA/Erm"/>
</dbReference>
<dbReference type="PANTHER" id="PTHR11727">
    <property type="entry name" value="DIMETHYLADENOSINE TRANSFERASE"/>
    <property type="match status" value="1"/>
</dbReference>
<reference evidence="16" key="1">
    <citation type="submission" date="2025-08" db="UniProtKB">
        <authorList>
            <consortium name="RefSeq"/>
        </authorList>
    </citation>
    <scope>IDENTIFICATION</scope>
</reference>
<evidence type="ECO:0000256" key="10">
    <source>
        <dbReference type="ARBA" id="ARBA00023163"/>
    </source>
</evidence>
<organism evidence="15 16">
    <name type="scientific">Galeopterus variegatus</name>
    <name type="common">Malayan flying lemur</name>
    <name type="synonym">Cynocephalus variegatus</name>
    <dbReference type="NCBI Taxonomy" id="482537"/>
    <lineage>
        <taxon>Eukaryota</taxon>
        <taxon>Metazoa</taxon>
        <taxon>Chordata</taxon>
        <taxon>Craniata</taxon>
        <taxon>Vertebrata</taxon>
        <taxon>Euteleostomi</taxon>
        <taxon>Mammalia</taxon>
        <taxon>Eutheria</taxon>
        <taxon>Euarchontoglires</taxon>
        <taxon>Dermoptera</taxon>
        <taxon>Cynocephalidae</taxon>
        <taxon>Galeopterus</taxon>
    </lineage>
</organism>
<evidence type="ECO:0000256" key="6">
    <source>
        <dbReference type="ARBA" id="ARBA00022884"/>
    </source>
</evidence>
<comment type="similarity">
    <text evidence="11 12">Belongs to the class I-like SAM-binding methyltransferase superfamily. rRNA adenine N(6)-methyltransferase family.</text>
</comment>
<keyword evidence="5 11" id="KW-0949">S-adenosyl-L-methionine</keyword>
<protein>
    <recommendedName>
        <fullName evidence="12">rRNA adenine N(6)-methyltransferase</fullName>
        <ecNumber evidence="12">2.1.1.-</ecNumber>
    </recommendedName>
</protein>
<keyword evidence="8" id="KW-0805">Transcription regulation</keyword>
<keyword evidence="3 11" id="KW-0489">Methyltransferase</keyword>
<feature type="binding site" evidence="11">
    <location>
        <position position="124"/>
    </location>
    <ligand>
        <name>S-adenosyl-L-methionine</name>
        <dbReference type="ChEBI" id="CHEBI:59789"/>
    </ligand>
</feature>
<dbReference type="RefSeq" id="XP_008583907.1">
    <property type="nucleotide sequence ID" value="XM_008585685.1"/>
</dbReference>
<dbReference type="GeneID" id="103601298"/>